<proteinExistence type="predicted"/>
<name>A0ABT9J6B7_9BACL</name>
<evidence type="ECO:0000313" key="3">
    <source>
        <dbReference type="Proteomes" id="UP001231941"/>
    </source>
</evidence>
<protein>
    <submittedName>
        <fullName evidence="2">Nuclease-related domain-containing protein</fullName>
    </submittedName>
</protein>
<organism evidence="2 3">
    <name type="scientific">Chengkuizengella axinellae</name>
    <dbReference type="NCBI Taxonomy" id="3064388"/>
    <lineage>
        <taxon>Bacteria</taxon>
        <taxon>Bacillati</taxon>
        <taxon>Bacillota</taxon>
        <taxon>Bacilli</taxon>
        <taxon>Bacillales</taxon>
        <taxon>Paenibacillaceae</taxon>
        <taxon>Chengkuizengella</taxon>
    </lineage>
</organism>
<dbReference type="Pfam" id="PF08378">
    <property type="entry name" value="NERD"/>
    <property type="match status" value="1"/>
</dbReference>
<reference evidence="2 3" key="1">
    <citation type="submission" date="2023-08" db="EMBL/GenBank/DDBJ databases">
        <authorList>
            <person name="Park J.-S."/>
        </authorList>
    </citation>
    <scope>NUCLEOTIDE SEQUENCE [LARGE SCALE GENOMIC DNA]</scope>
    <source>
        <strain evidence="2 3">2205SS18-9</strain>
    </source>
</reference>
<gene>
    <name evidence="2" type="ORF">Q5Y73_23245</name>
</gene>
<dbReference type="PROSITE" id="PS50965">
    <property type="entry name" value="NERD"/>
    <property type="match status" value="1"/>
</dbReference>
<dbReference type="Proteomes" id="UP001231941">
    <property type="component" value="Unassembled WGS sequence"/>
</dbReference>
<dbReference type="InterPro" id="IPR011528">
    <property type="entry name" value="NERD"/>
</dbReference>
<evidence type="ECO:0000313" key="2">
    <source>
        <dbReference type="EMBL" id="MDP5277018.1"/>
    </source>
</evidence>
<accession>A0ABT9J6B7</accession>
<dbReference type="EMBL" id="JAVAMP010000022">
    <property type="protein sequence ID" value="MDP5277018.1"/>
    <property type="molecule type" value="Genomic_DNA"/>
</dbReference>
<evidence type="ECO:0000259" key="1">
    <source>
        <dbReference type="PROSITE" id="PS50965"/>
    </source>
</evidence>
<comment type="caution">
    <text evidence="2">The sequence shown here is derived from an EMBL/GenBank/DDBJ whole genome shotgun (WGS) entry which is preliminary data.</text>
</comment>
<keyword evidence="3" id="KW-1185">Reference proteome</keyword>
<sequence>MIYKIKKRNASQNYGLEGEKIVKHQLKYLPRNYKVFHDIKLRANGRVQQFDHIAIGPNGVFHIETKHWSGEIRFTNQGIQRSNNGNSSNDPTAQMYRHEYVIKELLRKNNMKANIRGLICFSHPNSQVVGQSPAFKTIKVDRLLHTIQSYRPNKSVTNEEMQQISSIIEKNLVS</sequence>
<feature type="domain" description="NERD" evidence="1">
    <location>
        <begin position="14"/>
        <end position="125"/>
    </location>
</feature>